<proteinExistence type="predicted"/>
<reference evidence="1" key="1">
    <citation type="submission" date="2019-04" db="EMBL/GenBank/DDBJ databases">
        <title>Microbes associate with the intestines of laboratory mice.</title>
        <authorList>
            <person name="Navarre W."/>
            <person name="Wong E."/>
            <person name="Huang K."/>
            <person name="Tropini C."/>
            <person name="Ng K."/>
            <person name="Yu B."/>
        </authorList>
    </citation>
    <scope>NUCLEOTIDE SEQUENCE</scope>
    <source>
        <strain evidence="1">NM04_E33</strain>
    </source>
</reference>
<sequence length="406" mass="45431">MENIDVNKIREEFPILSREVAGKPMVYLDNTATSQTPMRVVDEITRIYTRTKANVHRGVHTLSQEMTDLQESARERIRRYINADSIEEVIFTRGTTEGINLVASSFGSRFHKGDEIILTVMEHHANIVPWQLLSDRTGVVIRVVDINERGELDLEQYRSLFNERTVMASFCHVSNVLGTVNPVKDMIAFAHSKSVPVLVDGAQASPHLRIDVADLDCDFYVFSSHKMYGPTGVGVLYGKRKWLEEMPPYQGGGEMIGKVTFAHTTYADLPFKFEAGTPDFVGIAAFSKAIDFIEEIGMERIAAHEHELMEYTQQEMTKIPGIRIFGTAEHKSAVISFLIGTDHPYDLGLLLDKQGVEVRTGHHCAMPLMDRLGIPGTVRASFAIYNTKEDADAFLKALRRAAAILG</sequence>
<keyword evidence="2" id="KW-1185">Reference proteome</keyword>
<comment type="caution">
    <text evidence="1">The sequence shown here is derived from an EMBL/GenBank/DDBJ whole genome shotgun (WGS) entry which is preliminary data.</text>
</comment>
<evidence type="ECO:0000313" key="2">
    <source>
        <dbReference type="Proteomes" id="UP000306319"/>
    </source>
</evidence>
<dbReference type="EMBL" id="SRYB01000023">
    <property type="protein sequence ID" value="TGY77579.1"/>
    <property type="molecule type" value="Genomic_DNA"/>
</dbReference>
<organism evidence="1 2">
    <name type="scientific">Lepagella muris</name>
    <dbReference type="NCBI Taxonomy" id="3032870"/>
    <lineage>
        <taxon>Bacteria</taxon>
        <taxon>Pseudomonadati</taxon>
        <taxon>Bacteroidota</taxon>
        <taxon>Bacteroidia</taxon>
        <taxon>Bacteroidales</taxon>
        <taxon>Muribaculaceae</taxon>
        <taxon>Lepagella</taxon>
    </lineage>
</organism>
<gene>
    <name evidence="1" type="ORF">E5331_14130</name>
</gene>
<name>A0AC61RC18_9BACT</name>
<accession>A0AC61RC18</accession>
<dbReference type="Proteomes" id="UP000306319">
    <property type="component" value="Unassembled WGS sequence"/>
</dbReference>
<evidence type="ECO:0000313" key="1">
    <source>
        <dbReference type="EMBL" id="TGY77579.1"/>
    </source>
</evidence>
<protein>
    <submittedName>
        <fullName evidence="1">Cysteine desulfurase</fullName>
    </submittedName>
</protein>